<dbReference type="FunFam" id="2.40.30.170:FF:000010">
    <property type="entry name" value="Efflux RND transporter periplasmic adaptor subunit"/>
    <property type="match status" value="1"/>
</dbReference>
<organism evidence="7 8">
    <name type="scientific">Geomonas silvestris</name>
    <dbReference type="NCBI Taxonomy" id="2740184"/>
    <lineage>
        <taxon>Bacteria</taxon>
        <taxon>Pseudomonadati</taxon>
        <taxon>Thermodesulfobacteriota</taxon>
        <taxon>Desulfuromonadia</taxon>
        <taxon>Geobacterales</taxon>
        <taxon>Geobacteraceae</taxon>
        <taxon>Geomonas</taxon>
    </lineage>
</organism>
<gene>
    <name evidence="7" type="ORF">GMST_01520</name>
</gene>
<name>A0A6V8MCZ7_9BACT</name>
<keyword evidence="8" id="KW-1185">Reference proteome</keyword>
<evidence type="ECO:0000313" key="7">
    <source>
        <dbReference type="EMBL" id="GFO57827.1"/>
    </source>
</evidence>
<evidence type="ECO:0000259" key="6">
    <source>
        <dbReference type="Pfam" id="PF25954"/>
    </source>
</evidence>
<proteinExistence type="inferred from homology"/>
<evidence type="ECO:0000256" key="2">
    <source>
        <dbReference type="SAM" id="Coils"/>
    </source>
</evidence>
<dbReference type="GO" id="GO:0015562">
    <property type="term" value="F:efflux transmembrane transporter activity"/>
    <property type="evidence" value="ECO:0007669"/>
    <property type="project" value="TreeGrafter"/>
</dbReference>
<dbReference type="Gene3D" id="2.40.50.100">
    <property type="match status" value="1"/>
</dbReference>
<sequence>MKKRIIYAIILLVLVIAVLAGIKALQIKAMIAGGKKFVMPAETVTTTTAHSDSWDSSLSAVGTLTAVQGVTVAGELAGKIVNIGFQPGSLVKKGDILVAQDVAAEQAQLQGALAQVQLTRSTLERDKKMLAERIISQADYDTALAQKEQAEAQVANIRATIAKKTIRAPFTGRLGIRQVNLGQMLRENDPVVTLQSLNPIFVDFALPQQQLGQLKVGQTIRVTSDAIPGLSTTGRISAINPLIDADTRNVKVQATIENALERLRPGMFVNVAVGLPVRQKVLTVPTTSVLYNPYGDSVFLVVDAKEEKELEAKEAKASKVPGKQPGPQGPPQAQTGKVLRQQFVRLGEKRGDLVVVTSGLKEGEVVVSTGVFKLHNGQSAIIDNKLAPNFQKAPKPENN</sequence>
<dbReference type="InterPro" id="IPR006143">
    <property type="entry name" value="RND_pump_MFP"/>
</dbReference>
<feature type="domain" description="Multidrug resistance protein MdtA-like barrel-sandwich hybrid" evidence="5">
    <location>
        <begin position="70"/>
        <end position="189"/>
    </location>
</feature>
<dbReference type="NCBIfam" id="TIGR01730">
    <property type="entry name" value="RND_mfp"/>
    <property type="match status" value="1"/>
</dbReference>
<feature type="domain" description="CusB-like beta-barrel" evidence="6">
    <location>
        <begin position="200"/>
        <end position="273"/>
    </location>
</feature>
<dbReference type="EMBL" id="BLXX01000001">
    <property type="protein sequence ID" value="GFO57827.1"/>
    <property type="molecule type" value="Genomic_DNA"/>
</dbReference>
<evidence type="ECO:0000256" key="1">
    <source>
        <dbReference type="ARBA" id="ARBA00009477"/>
    </source>
</evidence>
<evidence type="ECO:0000259" key="5">
    <source>
        <dbReference type="Pfam" id="PF25917"/>
    </source>
</evidence>
<dbReference type="SUPFAM" id="SSF111369">
    <property type="entry name" value="HlyD-like secretion proteins"/>
    <property type="match status" value="1"/>
</dbReference>
<feature type="compositionally biased region" description="Low complexity" evidence="3">
    <location>
        <begin position="318"/>
        <end position="336"/>
    </location>
</feature>
<dbReference type="InterPro" id="IPR058625">
    <property type="entry name" value="MdtA-like_BSH"/>
</dbReference>
<comment type="caution">
    <text evidence="7">The sequence shown here is derived from an EMBL/GenBank/DDBJ whole genome shotgun (WGS) entry which is preliminary data.</text>
</comment>
<dbReference type="Gene3D" id="2.40.30.170">
    <property type="match status" value="1"/>
</dbReference>
<reference evidence="8" key="1">
    <citation type="submission" date="2020-06" db="EMBL/GenBank/DDBJ databases">
        <title>Draft genomic sequence of Geomonas sp. Red330.</title>
        <authorList>
            <person name="Itoh H."/>
            <person name="Zhenxing X."/>
            <person name="Ushijima N."/>
            <person name="Masuda Y."/>
            <person name="Shiratori Y."/>
            <person name="Senoo K."/>
        </authorList>
    </citation>
    <scope>NUCLEOTIDE SEQUENCE [LARGE SCALE GENOMIC DNA]</scope>
    <source>
        <strain evidence="8">Red330</strain>
    </source>
</reference>
<dbReference type="PANTHER" id="PTHR30469:SF11">
    <property type="entry name" value="BLL4320 PROTEIN"/>
    <property type="match status" value="1"/>
</dbReference>
<feature type="domain" description="Multidrug resistance protein MdtA-like alpha-helical hairpin" evidence="4">
    <location>
        <begin position="104"/>
        <end position="163"/>
    </location>
</feature>
<dbReference type="Pfam" id="PF25917">
    <property type="entry name" value="BSH_RND"/>
    <property type="match status" value="1"/>
</dbReference>
<dbReference type="Gene3D" id="2.40.420.20">
    <property type="match status" value="1"/>
</dbReference>
<protein>
    <submittedName>
        <fullName evidence="7">MexH family multidrug efflux RND transporter periplasmic adaptor subunit</fullName>
    </submittedName>
</protein>
<dbReference type="Pfam" id="PF25954">
    <property type="entry name" value="Beta-barrel_RND_2"/>
    <property type="match status" value="1"/>
</dbReference>
<feature type="coiled-coil region" evidence="2">
    <location>
        <begin position="140"/>
        <end position="167"/>
    </location>
</feature>
<evidence type="ECO:0000256" key="3">
    <source>
        <dbReference type="SAM" id="MobiDB-lite"/>
    </source>
</evidence>
<dbReference type="AlphaFoldDB" id="A0A6V8MCZ7"/>
<evidence type="ECO:0000259" key="4">
    <source>
        <dbReference type="Pfam" id="PF25876"/>
    </source>
</evidence>
<dbReference type="RefSeq" id="WP_183352691.1">
    <property type="nucleotide sequence ID" value="NZ_BLXX01000001.1"/>
</dbReference>
<comment type="similarity">
    <text evidence="1">Belongs to the membrane fusion protein (MFP) (TC 8.A.1) family.</text>
</comment>
<accession>A0A6V8MCZ7</accession>
<dbReference type="PANTHER" id="PTHR30469">
    <property type="entry name" value="MULTIDRUG RESISTANCE PROTEIN MDTA"/>
    <property type="match status" value="1"/>
</dbReference>
<dbReference type="Proteomes" id="UP000556026">
    <property type="component" value="Unassembled WGS sequence"/>
</dbReference>
<dbReference type="InterPro" id="IPR058624">
    <property type="entry name" value="MdtA-like_HH"/>
</dbReference>
<dbReference type="Gene3D" id="1.10.287.470">
    <property type="entry name" value="Helix hairpin bin"/>
    <property type="match status" value="1"/>
</dbReference>
<dbReference type="GO" id="GO:1990281">
    <property type="term" value="C:efflux pump complex"/>
    <property type="evidence" value="ECO:0007669"/>
    <property type="project" value="TreeGrafter"/>
</dbReference>
<dbReference type="InterPro" id="IPR058792">
    <property type="entry name" value="Beta-barrel_RND_2"/>
</dbReference>
<dbReference type="Pfam" id="PF25876">
    <property type="entry name" value="HH_MFP_RND"/>
    <property type="match status" value="1"/>
</dbReference>
<keyword evidence="2" id="KW-0175">Coiled coil</keyword>
<evidence type="ECO:0000313" key="8">
    <source>
        <dbReference type="Proteomes" id="UP000556026"/>
    </source>
</evidence>
<feature type="region of interest" description="Disordered" evidence="3">
    <location>
        <begin position="312"/>
        <end position="336"/>
    </location>
</feature>